<evidence type="ECO:0000313" key="5">
    <source>
        <dbReference type="Proteomes" id="UP000467700"/>
    </source>
</evidence>
<keyword evidence="5" id="KW-1185">Reference proteome</keyword>
<feature type="region of interest" description="Disordered" evidence="2">
    <location>
        <begin position="267"/>
        <end position="291"/>
    </location>
</feature>
<dbReference type="Gene3D" id="3.30.2300.10">
    <property type="entry name" value="THUMP superfamily"/>
    <property type="match status" value="1"/>
</dbReference>
<dbReference type="Pfam" id="PF02926">
    <property type="entry name" value="THUMP"/>
    <property type="match status" value="1"/>
</dbReference>
<name>A0A8S0WZG4_CYCAE</name>
<dbReference type="AlphaFoldDB" id="A0A8S0WZG4"/>
<evidence type="ECO:0000313" key="4">
    <source>
        <dbReference type="EMBL" id="CAA7269586.1"/>
    </source>
</evidence>
<evidence type="ECO:0000259" key="3">
    <source>
        <dbReference type="PROSITE" id="PS51165"/>
    </source>
</evidence>
<dbReference type="PROSITE" id="PS51165">
    <property type="entry name" value="THUMP"/>
    <property type="match status" value="1"/>
</dbReference>
<dbReference type="InterPro" id="IPR040183">
    <property type="entry name" value="THUMPD1-like"/>
</dbReference>
<reference evidence="4 5" key="1">
    <citation type="submission" date="2020-01" db="EMBL/GenBank/DDBJ databases">
        <authorList>
            <person name="Gupta K D."/>
        </authorList>
    </citation>
    <scope>NUCLEOTIDE SEQUENCE [LARGE SCALE GENOMIC DNA]</scope>
</reference>
<protein>
    <recommendedName>
        <fullName evidence="3">THUMP domain-containing protein</fullName>
    </recommendedName>
</protein>
<dbReference type="GO" id="GO:0006400">
    <property type="term" value="P:tRNA modification"/>
    <property type="evidence" value="ECO:0007669"/>
    <property type="project" value="InterPro"/>
</dbReference>
<feature type="domain" description="THUMP" evidence="3">
    <location>
        <begin position="142"/>
        <end position="248"/>
    </location>
</feature>
<accession>A0A8S0WZG4</accession>
<dbReference type="PANTHER" id="PTHR13452">
    <property type="entry name" value="THUMP DOMAIN CONTAINING PROTEIN 1-RELATED"/>
    <property type="match status" value="1"/>
</dbReference>
<comment type="caution">
    <text evidence="4">The sequence shown here is derived from an EMBL/GenBank/DDBJ whole genome shotgun (WGS) entry which is preliminary data.</text>
</comment>
<dbReference type="PANTHER" id="PTHR13452:SF10">
    <property type="entry name" value="THUMP DOMAIN-CONTAINING PROTEIN 1"/>
    <property type="match status" value="1"/>
</dbReference>
<feature type="compositionally biased region" description="Basic and acidic residues" evidence="2">
    <location>
        <begin position="1"/>
        <end position="13"/>
    </location>
</feature>
<proteinExistence type="predicted"/>
<dbReference type="InterPro" id="IPR004114">
    <property type="entry name" value="THUMP_dom"/>
</dbReference>
<dbReference type="GO" id="GO:0003723">
    <property type="term" value="F:RNA binding"/>
    <property type="evidence" value="ECO:0007669"/>
    <property type="project" value="UniProtKB-UniRule"/>
</dbReference>
<dbReference type="SUPFAM" id="SSF143437">
    <property type="entry name" value="THUMP domain-like"/>
    <property type="match status" value="1"/>
</dbReference>
<sequence length="291" mass="32697">MSEGKRKFQGDDKKRKKKYRSDGTPIWGKRHVEGPGVWVSCVKGKEKQTVGEIYELFESVAAELWAKSEDKGVASHDSDAENEDANLSLEDQIANEISAMKRPRTHPEQRFANCQTNTPCVVFISCKPPVNPVDLVVKCIRNIEETGVTRTRYVHRLVPVSGTCVANLPEIQSLCQRVFGDFFDQHPDTKFKYKIELRVRNHTTIDRSTLIQHVAQSVPEGHTVDLENPKLFILVEVFKSICGISIVEDYYRLHKFNVMEIANGSKKPDAVAESRVGPATGKEEAGKGKTT</sequence>
<dbReference type="Proteomes" id="UP000467700">
    <property type="component" value="Unassembled WGS sequence"/>
</dbReference>
<dbReference type="FunFam" id="3.30.2300.10:FF:000001">
    <property type="entry name" value="THUMP domain-containing protein 1"/>
    <property type="match status" value="1"/>
</dbReference>
<evidence type="ECO:0000256" key="1">
    <source>
        <dbReference type="PROSITE-ProRule" id="PRU00529"/>
    </source>
</evidence>
<feature type="region of interest" description="Disordered" evidence="2">
    <location>
        <begin position="1"/>
        <end position="26"/>
    </location>
</feature>
<keyword evidence="1" id="KW-0694">RNA-binding</keyword>
<gene>
    <name evidence="4" type="ORF">AAE3_LOCUS11830</name>
</gene>
<dbReference type="CDD" id="cd11717">
    <property type="entry name" value="THUMP_THUMPD1_like"/>
    <property type="match status" value="1"/>
</dbReference>
<feature type="compositionally biased region" description="Basic and acidic residues" evidence="2">
    <location>
        <begin position="281"/>
        <end position="291"/>
    </location>
</feature>
<dbReference type="EMBL" id="CACVBS010000079">
    <property type="protein sequence ID" value="CAA7269586.1"/>
    <property type="molecule type" value="Genomic_DNA"/>
</dbReference>
<evidence type="ECO:0000256" key="2">
    <source>
        <dbReference type="SAM" id="MobiDB-lite"/>
    </source>
</evidence>
<dbReference type="OrthoDB" id="367221at2759"/>
<organism evidence="4 5">
    <name type="scientific">Cyclocybe aegerita</name>
    <name type="common">Black poplar mushroom</name>
    <name type="synonym">Agrocybe aegerita</name>
    <dbReference type="NCBI Taxonomy" id="1973307"/>
    <lineage>
        <taxon>Eukaryota</taxon>
        <taxon>Fungi</taxon>
        <taxon>Dikarya</taxon>
        <taxon>Basidiomycota</taxon>
        <taxon>Agaricomycotina</taxon>
        <taxon>Agaricomycetes</taxon>
        <taxon>Agaricomycetidae</taxon>
        <taxon>Agaricales</taxon>
        <taxon>Agaricineae</taxon>
        <taxon>Bolbitiaceae</taxon>
        <taxon>Cyclocybe</taxon>
    </lineage>
</organism>